<reference evidence="2" key="1">
    <citation type="submission" date="2021-02" db="EMBL/GenBank/DDBJ databases">
        <title>Genome sequence Cadophora malorum strain M34.</title>
        <authorList>
            <person name="Stefanovic E."/>
            <person name="Vu D."/>
            <person name="Scully C."/>
            <person name="Dijksterhuis J."/>
            <person name="Roader J."/>
            <person name="Houbraken J."/>
        </authorList>
    </citation>
    <scope>NUCLEOTIDE SEQUENCE</scope>
    <source>
        <strain evidence="2">M34</strain>
    </source>
</reference>
<dbReference type="Proteomes" id="UP000664132">
    <property type="component" value="Unassembled WGS sequence"/>
</dbReference>
<evidence type="ECO:0000256" key="1">
    <source>
        <dbReference type="SAM" id="Phobius"/>
    </source>
</evidence>
<feature type="transmembrane region" description="Helical" evidence="1">
    <location>
        <begin position="44"/>
        <end position="62"/>
    </location>
</feature>
<sequence length="90" mass="9835">MAPPQPSLNPPMVLPSLPKPAELKMAAKSVSDSWAAAVGTGPRHAPAVFFVIVVLGMVSWYVRRVRGQKGSKTYVDVGRQWSTKQKMRSD</sequence>
<proteinExistence type="predicted"/>
<dbReference type="EMBL" id="JAFJYH010000210">
    <property type="protein sequence ID" value="KAG4415732.1"/>
    <property type="molecule type" value="Genomic_DNA"/>
</dbReference>
<keyword evidence="1" id="KW-1133">Transmembrane helix</keyword>
<protein>
    <submittedName>
        <fullName evidence="2">Uncharacterized protein</fullName>
    </submittedName>
</protein>
<evidence type="ECO:0000313" key="3">
    <source>
        <dbReference type="Proteomes" id="UP000664132"/>
    </source>
</evidence>
<evidence type="ECO:0000313" key="2">
    <source>
        <dbReference type="EMBL" id="KAG4415732.1"/>
    </source>
</evidence>
<keyword evidence="1" id="KW-0812">Transmembrane</keyword>
<dbReference type="OrthoDB" id="3471524at2759"/>
<gene>
    <name evidence="2" type="ORF">IFR04_011145</name>
</gene>
<dbReference type="AlphaFoldDB" id="A0A8H7T9S2"/>
<keyword evidence="3" id="KW-1185">Reference proteome</keyword>
<name>A0A8H7T9S2_9HELO</name>
<keyword evidence="1" id="KW-0472">Membrane</keyword>
<accession>A0A8H7T9S2</accession>
<comment type="caution">
    <text evidence="2">The sequence shown here is derived from an EMBL/GenBank/DDBJ whole genome shotgun (WGS) entry which is preliminary data.</text>
</comment>
<organism evidence="2 3">
    <name type="scientific">Cadophora malorum</name>
    <dbReference type="NCBI Taxonomy" id="108018"/>
    <lineage>
        <taxon>Eukaryota</taxon>
        <taxon>Fungi</taxon>
        <taxon>Dikarya</taxon>
        <taxon>Ascomycota</taxon>
        <taxon>Pezizomycotina</taxon>
        <taxon>Leotiomycetes</taxon>
        <taxon>Helotiales</taxon>
        <taxon>Ploettnerulaceae</taxon>
        <taxon>Cadophora</taxon>
    </lineage>
</organism>